<name>A0A6B3LIH2_VIBCL</name>
<dbReference type="AlphaFoldDB" id="A0A6B3LIH2"/>
<reference evidence="1" key="1">
    <citation type="submission" date="2020-02" db="EMBL/GenBank/DDBJ databases">
        <title>Genome Announcements.</title>
        <authorList>
            <person name="Abdulabbas H.T."/>
            <person name="Bunyan I.A."/>
            <person name="Abdul-Lateef L.A."/>
        </authorList>
    </citation>
    <scope>NUCLEOTIDE SEQUENCE</scope>
    <source>
        <strain evidence="1">NAG1</strain>
    </source>
</reference>
<comment type="caution">
    <text evidence="1">The sequence shown here is derived from an EMBL/GenBank/DDBJ whole genome shotgun (WGS) entry which is preliminary data.</text>
</comment>
<sequence>MSDQEIKELLNISQVTLWRWTTKLGFPKPIPGMKGRRPYAEFMAWAKERGMV</sequence>
<gene>
    <name evidence="1" type="ORF">G3T61_04550</name>
</gene>
<dbReference type="EMBL" id="JAAGVX010000003">
    <property type="protein sequence ID" value="NEM93457.1"/>
    <property type="molecule type" value="Genomic_DNA"/>
</dbReference>
<organism evidence="1">
    <name type="scientific">Vibrio cholerae</name>
    <dbReference type="NCBI Taxonomy" id="666"/>
    <lineage>
        <taxon>Bacteria</taxon>
        <taxon>Pseudomonadati</taxon>
        <taxon>Pseudomonadota</taxon>
        <taxon>Gammaproteobacteria</taxon>
        <taxon>Vibrionales</taxon>
        <taxon>Vibrionaceae</taxon>
        <taxon>Vibrio</taxon>
    </lineage>
</organism>
<accession>A0A6B3LIH2</accession>
<proteinExistence type="predicted"/>
<evidence type="ECO:0000313" key="1">
    <source>
        <dbReference type="EMBL" id="NEM93457.1"/>
    </source>
</evidence>
<protein>
    <submittedName>
        <fullName evidence="1">Helix-turn-helix domain-containing protein</fullName>
    </submittedName>
</protein>